<feature type="region of interest" description="Disordered" evidence="1">
    <location>
        <begin position="178"/>
        <end position="205"/>
    </location>
</feature>
<evidence type="ECO:0000313" key="3">
    <source>
        <dbReference type="Proteomes" id="UP001595839"/>
    </source>
</evidence>
<protein>
    <submittedName>
        <fullName evidence="2">Helix-turn-helix domain-containing protein</fullName>
    </submittedName>
</protein>
<accession>A0ABV9ALI6</accession>
<evidence type="ECO:0000256" key="1">
    <source>
        <dbReference type="SAM" id="MobiDB-lite"/>
    </source>
</evidence>
<dbReference type="InterPro" id="IPR010982">
    <property type="entry name" value="Lambda_DNA-bd_dom_sf"/>
</dbReference>
<evidence type="ECO:0000313" key="2">
    <source>
        <dbReference type="EMBL" id="MFC4500774.1"/>
    </source>
</evidence>
<sequence length="424" mass="44981">MDSIHDDVAEFALLLTRLKERTDRSYAALARRLDVHASTLHRYCSGEAVPQDFAGIERFAALCGASPEERTELHRRWIMAAAARRRPRPSDTGQAPAPHTTTASIAPASDAASAFSASGSSPAVEAPRPIAQANRRPEPTSPPWPRLHGGRPRRQPVRSMALAASLLAALLGLTSSAAGPPSASATHNGNLQPNQASADPAPPVAPLTWTANSHTLGLSGCGEAYVVAKPPRQVPPPPHPEDIAAWVASQQAVHGGATGVRITVQGRGSAAVVLEALHVRVVNRVTPAAGRGSVYSLSDGCGAGITPRFFSVNLDAHQPLARSMPGDNAAGTPIPAIDFPYRVSLQEPEVLVVSALNESCTCDWYLDLDWSSQGRTGRVRIDDHGRPFRTTSTKGLPGYRYDRIYYHPGRWVPIPAANLAATGD</sequence>
<dbReference type="InterPro" id="IPR001387">
    <property type="entry name" value="Cro/C1-type_HTH"/>
</dbReference>
<gene>
    <name evidence="2" type="ORF">ACFPIH_14785</name>
</gene>
<feature type="region of interest" description="Disordered" evidence="1">
    <location>
        <begin position="81"/>
        <end position="156"/>
    </location>
</feature>
<feature type="compositionally biased region" description="Low complexity" evidence="1">
    <location>
        <begin position="103"/>
        <end position="123"/>
    </location>
</feature>
<dbReference type="EMBL" id="JBHSFK010000008">
    <property type="protein sequence ID" value="MFC4500774.1"/>
    <property type="molecule type" value="Genomic_DNA"/>
</dbReference>
<keyword evidence="3" id="KW-1185">Reference proteome</keyword>
<proteinExistence type="predicted"/>
<reference evidence="3" key="1">
    <citation type="journal article" date="2019" name="Int. J. Syst. Evol. Microbiol.">
        <title>The Global Catalogue of Microorganisms (GCM) 10K type strain sequencing project: providing services to taxonomists for standard genome sequencing and annotation.</title>
        <authorList>
            <consortium name="The Broad Institute Genomics Platform"/>
            <consortium name="The Broad Institute Genome Sequencing Center for Infectious Disease"/>
            <person name="Wu L."/>
            <person name="Ma J."/>
        </authorList>
    </citation>
    <scope>NUCLEOTIDE SEQUENCE [LARGE SCALE GENOMIC DNA]</scope>
    <source>
        <strain evidence="3">CGMCC 4.7177</strain>
    </source>
</reference>
<organism evidence="2 3">
    <name type="scientific">Streptomyces vulcanius</name>
    <dbReference type="NCBI Taxonomy" id="1441876"/>
    <lineage>
        <taxon>Bacteria</taxon>
        <taxon>Bacillati</taxon>
        <taxon>Actinomycetota</taxon>
        <taxon>Actinomycetes</taxon>
        <taxon>Kitasatosporales</taxon>
        <taxon>Streptomycetaceae</taxon>
        <taxon>Streptomyces</taxon>
    </lineage>
</organism>
<dbReference type="RefSeq" id="WP_381171847.1">
    <property type="nucleotide sequence ID" value="NZ_JBHSFK010000008.1"/>
</dbReference>
<dbReference type="SUPFAM" id="SSF47413">
    <property type="entry name" value="lambda repressor-like DNA-binding domains"/>
    <property type="match status" value="1"/>
</dbReference>
<dbReference type="Pfam" id="PF13560">
    <property type="entry name" value="HTH_31"/>
    <property type="match status" value="1"/>
</dbReference>
<dbReference type="Proteomes" id="UP001595839">
    <property type="component" value="Unassembled WGS sequence"/>
</dbReference>
<dbReference type="CDD" id="cd00093">
    <property type="entry name" value="HTH_XRE"/>
    <property type="match status" value="1"/>
</dbReference>
<comment type="caution">
    <text evidence="2">The sequence shown here is derived from an EMBL/GenBank/DDBJ whole genome shotgun (WGS) entry which is preliminary data.</text>
</comment>
<feature type="compositionally biased region" description="Polar residues" evidence="1">
    <location>
        <begin position="186"/>
        <end position="197"/>
    </location>
</feature>
<name>A0ABV9ALI6_9ACTN</name>